<dbReference type="Pfam" id="PF00188">
    <property type="entry name" value="CAP"/>
    <property type="match status" value="1"/>
</dbReference>
<dbReference type="RefSeq" id="WP_250749734.1">
    <property type="nucleotide sequence ID" value="NZ_CP098401.1"/>
</dbReference>
<dbReference type="InterPro" id="IPR018244">
    <property type="entry name" value="Allrgn_V5/Tpx1_CS"/>
</dbReference>
<dbReference type="EMBL" id="CP098401">
    <property type="protein sequence ID" value="URW74768.1"/>
    <property type="molecule type" value="Genomic_DNA"/>
</dbReference>
<protein>
    <submittedName>
        <fullName evidence="3">CAP domain-containing protein</fullName>
    </submittedName>
</protein>
<keyword evidence="1" id="KW-0732">Signal</keyword>
<dbReference type="InterPro" id="IPR002413">
    <property type="entry name" value="V5_allergen-like"/>
</dbReference>
<dbReference type="InterPro" id="IPR035940">
    <property type="entry name" value="CAP_sf"/>
</dbReference>
<evidence type="ECO:0000313" key="4">
    <source>
        <dbReference type="Proteomes" id="UP001055580"/>
    </source>
</evidence>
<name>A0ABY4TQV6_9SPHN</name>
<dbReference type="InterPro" id="IPR001283">
    <property type="entry name" value="CRISP-related"/>
</dbReference>
<organism evidence="3 4">
    <name type="scientific">Sphingomonas donggukensis</name>
    <dbReference type="NCBI Taxonomy" id="2949093"/>
    <lineage>
        <taxon>Bacteria</taxon>
        <taxon>Pseudomonadati</taxon>
        <taxon>Pseudomonadota</taxon>
        <taxon>Alphaproteobacteria</taxon>
        <taxon>Sphingomonadales</taxon>
        <taxon>Sphingomonadaceae</taxon>
        <taxon>Sphingomonas</taxon>
    </lineage>
</organism>
<dbReference type="PRINTS" id="PR00837">
    <property type="entry name" value="V5TPXLIKE"/>
</dbReference>
<dbReference type="PRINTS" id="PR00838">
    <property type="entry name" value="V5ALLERGEN"/>
</dbReference>
<evidence type="ECO:0000313" key="3">
    <source>
        <dbReference type="EMBL" id="URW74768.1"/>
    </source>
</evidence>
<reference evidence="3" key="1">
    <citation type="submission" date="2022-05" db="EMBL/GenBank/DDBJ databases">
        <title>Sphingomonas sp. strain RMG20 Genome sequencing and assembly.</title>
        <authorList>
            <person name="Kim I."/>
        </authorList>
    </citation>
    <scope>NUCLEOTIDE SEQUENCE</scope>
    <source>
        <strain evidence="3">RMG20</strain>
    </source>
</reference>
<dbReference type="PROSITE" id="PS51257">
    <property type="entry name" value="PROKAR_LIPOPROTEIN"/>
    <property type="match status" value="1"/>
</dbReference>
<feature type="signal peptide" evidence="1">
    <location>
        <begin position="1"/>
        <end position="19"/>
    </location>
</feature>
<sequence>MRKSCLALLLALAACAPQAPQRTVEERPFAGPAARGDADLRRAMLTMHNAARASVRQPPLVWDDALATAAAGYAREMARTGRFEHSPQPRGMPNQGENLWTGTRGAYRYDEMAQHWIDEKRDFVNQVTPNFSRTGDYRDVGHYAQIIWSRTTRVGCAMASNARDDYLVCRYVPAGNVVGELTLP</sequence>
<dbReference type="Proteomes" id="UP001055580">
    <property type="component" value="Chromosome"/>
</dbReference>
<proteinExistence type="predicted"/>
<evidence type="ECO:0000256" key="1">
    <source>
        <dbReference type="SAM" id="SignalP"/>
    </source>
</evidence>
<dbReference type="SUPFAM" id="SSF55797">
    <property type="entry name" value="PR-1-like"/>
    <property type="match status" value="1"/>
</dbReference>
<dbReference type="PROSITE" id="PS01010">
    <property type="entry name" value="CRISP_2"/>
    <property type="match status" value="1"/>
</dbReference>
<dbReference type="PANTHER" id="PTHR10334">
    <property type="entry name" value="CYSTEINE-RICH SECRETORY PROTEIN-RELATED"/>
    <property type="match status" value="1"/>
</dbReference>
<feature type="domain" description="SCP" evidence="2">
    <location>
        <begin position="39"/>
        <end position="179"/>
    </location>
</feature>
<feature type="chain" id="PRO_5045857746" evidence="1">
    <location>
        <begin position="20"/>
        <end position="184"/>
    </location>
</feature>
<dbReference type="SMART" id="SM00198">
    <property type="entry name" value="SCP"/>
    <property type="match status" value="1"/>
</dbReference>
<gene>
    <name evidence="3" type="ORF">M9980_09290</name>
</gene>
<dbReference type="Gene3D" id="3.40.33.10">
    <property type="entry name" value="CAP"/>
    <property type="match status" value="1"/>
</dbReference>
<keyword evidence="4" id="KW-1185">Reference proteome</keyword>
<evidence type="ECO:0000259" key="2">
    <source>
        <dbReference type="SMART" id="SM00198"/>
    </source>
</evidence>
<dbReference type="InterPro" id="IPR014044">
    <property type="entry name" value="CAP_dom"/>
</dbReference>
<accession>A0ABY4TQV6</accession>